<dbReference type="EMBL" id="KI392532">
    <property type="protein sequence ID" value="ERN14550.1"/>
    <property type="molecule type" value="Genomic_DNA"/>
</dbReference>
<dbReference type="AlphaFoldDB" id="U5CX98"/>
<accession>U5CX98</accession>
<dbReference type="Gramene" id="ERN14550">
    <property type="protein sequence ID" value="ERN14550"/>
    <property type="gene ID" value="AMTR_s00038p00098690"/>
</dbReference>
<evidence type="ECO:0000313" key="3">
    <source>
        <dbReference type="Proteomes" id="UP000017836"/>
    </source>
</evidence>
<proteinExistence type="predicted"/>
<organism evidence="2 3">
    <name type="scientific">Amborella trichopoda</name>
    <dbReference type="NCBI Taxonomy" id="13333"/>
    <lineage>
        <taxon>Eukaryota</taxon>
        <taxon>Viridiplantae</taxon>
        <taxon>Streptophyta</taxon>
        <taxon>Embryophyta</taxon>
        <taxon>Tracheophyta</taxon>
        <taxon>Spermatophyta</taxon>
        <taxon>Magnoliopsida</taxon>
        <taxon>Amborellales</taxon>
        <taxon>Amborellaceae</taxon>
        <taxon>Amborella</taxon>
    </lineage>
</organism>
<evidence type="ECO:0000256" key="1">
    <source>
        <dbReference type="SAM" id="MobiDB-lite"/>
    </source>
</evidence>
<reference evidence="3" key="1">
    <citation type="journal article" date="2013" name="Science">
        <title>The Amborella genome and the evolution of flowering plants.</title>
        <authorList>
            <consortium name="Amborella Genome Project"/>
        </authorList>
    </citation>
    <scope>NUCLEOTIDE SEQUENCE [LARGE SCALE GENOMIC DNA]</scope>
</reference>
<protein>
    <submittedName>
        <fullName evidence="2">Uncharacterized protein</fullName>
    </submittedName>
</protein>
<keyword evidence="3" id="KW-1185">Reference proteome</keyword>
<gene>
    <name evidence="2" type="ORF">AMTR_s00038p00098690</name>
</gene>
<evidence type="ECO:0000313" key="2">
    <source>
        <dbReference type="EMBL" id="ERN14550.1"/>
    </source>
</evidence>
<dbReference type="Proteomes" id="UP000017836">
    <property type="component" value="Unassembled WGS sequence"/>
</dbReference>
<sequence>MQQSMSKVSAATRGDSGLQTGQFQDHDAKHEDASFGAVEILLQHLLITQILLVHVLEFRAVAQLSIVSSARRQVTRLETVRSRIAILIKASNS</sequence>
<name>U5CX98_AMBTC</name>
<feature type="region of interest" description="Disordered" evidence="1">
    <location>
        <begin position="1"/>
        <end position="25"/>
    </location>
</feature>
<dbReference type="HOGENOM" id="CLU_2402611_0_0_1"/>